<keyword evidence="2" id="KW-0732">Signal</keyword>
<organism evidence="3 4">
    <name type="scientific">Liparis tanakae</name>
    <name type="common">Tanaka's snailfish</name>
    <dbReference type="NCBI Taxonomy" id="230148"/>
    <lineage>
        <taxon>Eukaryota</taxon>
        <taxon>Metazoa</taxon>
        <taxon>Chordata</taxon>
        <taxon>Craniata</taxon>
        <taxon>Vertebrata</taxon>
        <taxon>Euteleostomi</taxon>
        <taxon>Actinopterygii</taxon>
        <taxon>Neopterygii</taxon>
        <taxon>Teleostei</taxon>
        <taxon>Neoteleostei</taxon>
        <taxon>Acanthomorphata</taxon>
        <taxon>Eupercaria</taxon>
        <taxon>Perciformes</taxon>
        <taxon>Cottioidei</taxon>
        <taxon>Cottales</taxon>
        <taxon>Liparidae</taxon>
        <taxon>Liparis</taxon>
    </lineage>
</organism>
<evidence type="ECO:0000313" key="3">
    <source>
        <dbReference type="EMBL" id="TNN80996.1"/>
    </source>
</evidence>
<feature type="chain" id="PRO_5021303384" description="Secreted protein" evidence="2">
    <location>
        <begin position="21"/>
        <end position="77"/>
    </location>
</feature>
<gene>
    <name evidence="3" type="ORF">EYF80_008652</name>
</gene>
<comment type="caution">
    <text evidence="3">The sequence shown here is derived from an EMBL/GenBank/DDBJ whole genome shotgun (WGS) entry which is preliminary data.</text>
</comment>
<accession>A0A4Z2IT18</accession>
<dbReference type="EMBL" id="SRLO01000049">
    <property type="protein sequence ID" value="TNN80996.1"/>
    <property type="molecule type" value="Genomic_DNA"/>
</dbReference>
<feature type="signal peptide" evidence="2">
    <location>
        <begin position="1"/>
        <end position="20"/>
    </location>
</feature>
<sequence>MGITSLYILLIYCSSTFVCALHQPLNTPRKSPRAKARPRVTRTPAVLRQSHPIHEMDPSTRLGVSGALLVSSGHNIR</sequence>
<feature type="compositionally biased region" description="Basic residues" evidence="1">
    <location>
        <begin position="30"/>
        <end position="40"/>
    </location>
</feature>
<reference evidence="3 4" key="1">
    <citation type="submission" date="2019-03" db="EMBL/GenBank/DDBJ databases">
        <title>First draft genome of Liparis tanakae, snailfish: a comprehensive survey of snailfish specific genes.</title>
        <authorList>
            <person name="Kim W."/>
            <person name="Song I."/>
            <person name="Jeong J.-H."/>
            <person name="Kim D."/>
            <person name="Kim S."/>
            <person name="Ryu S."/>
            <person name="Song J.Y."/>
            <person name="Lee S.K."/>
        </authorList>
    </citation>
    <scope>NUCLEOTIDE SEQUENCE [LARGE SCALE GENOMIC DNA]</scope>
    <source>
        <tissue evidence="3">Muscle</tissue>
    </source>
</reference>
<dbReference type="AlphaFoldDB" id="A0A4Z2IT18"/>
<evidence type="ECO:0008006" key="5">
    <source>
        <dbReference type="Google" id="ProtNLM"/>
    </source>
</evidence>
<evidence type="ECO:0000256" key="2">
    <source>
        <dbReference type="SAM" id="SignalP"/>
    </source>
</evidence>
<evidence type="ECO:0000313" key="4">
    <source>
        <dbReference type="Proteomes" id="UP000314294"/>
    </source>
</evidence>
<feature type="region of interest" description="Disordered" evidence="1">
    <location>
        <begin position="26"/>
        <end position="57"/>
    </location>
</feature>
<evidence type="ECO:0000256" key="1">
    <source>
        <dbReference type="SAM" id="MobiDB-lite"/>
    </source>
</evidence>
<name>A0A4Z2IT18_9TELE</name>
<proteinExistence type="predicted"/>
<keyword evidence="4" id="KW-1185">Reference proteome</keyword>
<dbReference type="Proteomes" id="UP000314294">
    <property type="component" value="Unassembled WGS sequence"/>
</dbReference>
<protein>
    <recommendedName>
        <fullName evidence="5">Secreted protein</fullName>
    </recommendedName>
</protein>